<keyword evidence="2" id="KW-1133">Transmembrane helix</keyword>
<dbReference type="GO" id="GO:0005096">
    <property type="term" value="F:GTPase activator activity"/>
    <property type="evidence" value="ECO:0007669"/>
    <property type="project" value="UniProtKB-KW"/>
</dbReference>
<reference evidence="4" key="1">
    <citation type="submission" date="2016-06" db="UniProtKB">
        <authorList>
            <consortium name="WormBaseParasite"/>
        </authorList>
    </citation>
    <scope>IDENTIFICATION</scope>
</reference>
<keyword evidence="1" id="KW-0343">GTPase activation</keyword>
<feature type="domain" description="Rab-GAP TBC" evidence="3">
    <location>
        <begin position="8"/>
        <end position="233"/>
    </location>
</feature>
<dbReference type="Gene3D" id="1.10.472.80">
    <property type="entry name" value="Ypt/Rab-GAP domain of gyp1p, domain 3"/>
    <property type="match status" value="1"/>
</dbReference>
<protein>
    <submittedName>
        <fullName evidence="4">Rab-GAP TBC domain-containing protein</fullName>
    </submittedName>
</protein>
<dbReference type="AlphaFoldDB" id="A0A183B9Q6"/>
<dbReference type="Gene3D" id="1.10.10.750">
    <property type="entry name" value="Ypt/Rab-GAP domain of gyp1p, domain 1"/>
    <property type="match status" value="1"/>
</dbReference>
<evidence type="ECO:0000259" key="3">
    <source>
        <dbReference type="PROSITE" id="PS50086"/>
    </source>
</evidence>
<name>A0A183B9Q6_9TREM</name>
<proteinExistence type="predicted"/>
<dbReference type="SUPFAM" id="SSF47923">
    <property type="entry name" value="Ypt/Rab-GAP domain of gyp1p"/>
    <property type="match status" value="1"/>
</dbReference>
<dbReference type="Pfam" id="PF00566">
    <property type="entry name" value="RabGAP-TBC"/>
    <property type="match status" value="1"/>
</dbReference>
<organism evidence="4">
    <name type="scientific">Echinostoma caproni</name>
    <dbReference type="NCBI Taxonomy" id="27848"/>
    <lineage>
        <taxon>Eukaryota</taxon>
        <taxon>Metazoa</taxon>
        <taxon>Spiralia</taxon>
        <taxon>Lophotrochozoa</taxon>
        <taxon>Platyhelminthes</taxon>
        <taxon>Trematoda</taxon>
        <taxon>Digenea</taxon>
        <taxon>Plagiorchiida</taxon>
        <taxon>Echinostomata</taxon>
        <taxon>Echinostomatoidea</taxon>
        <taxon>Echinostomatidae</taxon>
        <taxon>Echinostoma</taxon>
    </lineage>
</organism>
<dbReference type="WBParaSite" id="ECPE_0001598101-mRNA-1">
    <property type="protein sequence ID" value="ECPE_0001598101-mRNA-1"/>
    <property type="gene ID" value="ECPE_0001598101"/>
</dbReference>
<accession>A0A183B9Q6</accession>
<dbReference type="PANTHER" id="PTHR22957">
    <property type="entry name" value="TBC1 DOMAIN FAMILY MEMBER GTPASE-ACTIVATING PROTEIN"/>
    <property type="match status" value="1"/>
</dbReference>
<sequence>LRQLSWSGVPGELRPVVWKLLCDYLPASQERRTAVLAEKRRQYNSFVQQYFHLREQTSCKDMFHQIQKDLTRMTLLYRRPDMLAMFERILFIWSMRHPGSGYVQGINDLLTPFFVVFLSEYIRVDLNTSGELSLQYDLPAEHSDSVEADVFWCTSHLLDTIQDNYTFAQPGIQNSVSMLASLIERVDANLHRHLTTHHVEYLQFAFRWMNNLLIRELPLRCIIRLWDTYMVSFLLNLILPMWLFVRWCFSFSFYNH</sequence>
<dbReference type="PANTHER" id="PTHR22957:SF26">
    <property type="entry name" value="LD44506P"/>
    <property type="match status" value="1"/>
</dbReference>
<dbReference type="SMART" id="SM00164">
    <property type="entry name" value="TBC"/>
    <property type="match status" value="1"/>
</dbReference>
<feature type="transmembrane region" description="Helical" evidence="2">
    <location>
        <begin position="229"/>
        <end position="249"/>
    </location>
</feature>
<evidence type="ECO:0000256" key="1">
    <source>
        <dbReference type="ARBA" id="ARBA00022468"/>
    </source>
</evidence>
<dbReference type="PROSITE" id="PS50086">
    <property type="entry name" value="TBC_RABGAP"/>
    <property type="match status" value="1"/>
</dbReference>
<evidence type="ECO:0000313" key="4">
    <source>
        <dbReference type="WBParaSite" id="ECPE_0001598101-mRNA-1"/>
    </source>
</evidence>
<keyword evidence="2" id="KW-0472">Membrane</keyword>
<evidence type="ECO:0000256" key="2">
    <source>
        <dbReference type="SAM" id="Phobius"/>
    </source>
</evidence>
<dbReference type="Gene3D" id="1.10.8.270">
    <property type="entry name" value="putative rabgap domain of human tbc1 domain family member 14 like domains"/>
    <property type="match status" value="1"/>
</dbReference>
<dbReference type="InterPro" id="IPR000195">
    <property type="entry name" value="Rab-GAP-TBC_dom"/>
</dbReference>
<keyword evidence="2" id="KW-0812">Transmembrane</keyword>
<dbReference type="InterPro" id="IPR035969">
    <property type="entry name" value="Rab-GAP_TBC_sf"/>
</dbReference>